<feature type="region of interest" description="Disordered" evidence="1">
    <location>
        <begin position="238"/>
        <end position="275"/>
    </location>
</feature>
<feature type="domain" description="Coenzyme Q-binding protein COQ10 START" evidence="2">
    <location>
        <begin position="106"/>
        <end position="228"/>
    </location>
</feature>
<dbReference type="AlphaFoldDB" id="A0AAJ5F7F4"/>
<evidence type="ECO:0000313" key="3">
    <source>
        <dbReference type="EMBL" id="TLK25192.1"/>
    </source>
</evidence>
<dbReference type="PANTHER" id="PTHR33824">
    <property type="entry name" value="POLYKETIDE CYCLASE/DEHYDRASE AND LIPID TRANSPORT SUPERFAMILY PROTEIN"/>
    <property type="match status" value="1"/>
</dbReference>
<evidence type="ECO:0000256" key="1">
    <source>
        <dbReference type="SAM" id="MobiDB-lite"/>
    </source>
</evidence>
<dbReference type="Proteomes" id="UP000308000">
    <property type="component" value="Unassembled WGS sequence"/>
</dbReference>
<name>A0AAJ5F7F4_9DEIO</name>
<dbReference type="PANTHER" id="PTHR33824:SF7">
    <property type="entry name" value="POLYKETIDE CYCLASE_DEHYDRASE AND LIPID TRANSPORT SUPERFAMILY PROTEIN"/>
    <property type="match status" value="1"/>
</dbReference>
<reference evidence="3 4" key="1">
    <citation type="submission" date="2019-04" db="EMBL/GenBank/DDBJ databases">
        <title>Deinococcus metalilatus MA1002 mutant No.5.</title>
        <authorList>
            <person name="Park W."/>
            <person name="Park C."/>
        </authorList>
    </citation>
    <scope>NUCLEOTIDE SEQUENCE [LARGE SCALE GENOMIC DNA]</scope>
    <source>
        <strain evidence="3 4">MA1002-m5</strain>
    </source>
</reference>
<dbReference type="Pfam" id="PF03364">
    <property type="entry name" value="Polyketide_cyc"/>
    <property type="match status" value="1"/>
</dbReference>
<accession>A0AAJ5F7F4</accession>
<feature type="region of interest" description="Disordered" evidence="1">
    <location>
        <begin position="1"/>
        <end position="25"/>
    </location>
</feature>
<evidence type="ECO:0000313" key="4">
    <source>
        <dbReference type="Proteomes" id="UP000308000"/>
    </source>
</evidence>
<dbReference type="EMBL" id="VBRC01000009">
    <property type="protein sequence ID" value="TLK25192.1"/>
    <property type="molecule type" value="Genomic_DNA"/>
</dbReference>
<proteinExistence type="predicted"/>
<protein>
    <submittedName>
        <fullName evidence="3">DUF2892 domain-containing protein</fullName>
    </submittedName>
</protein>
<dbReference type="InterPro" id="IPR047137">
    <property type="entry name" value="ORF3"/>
</dbReference>
<sequence>MGHVDFARPGVPMTPNLTSNMTSRPYREHSTESLLSPAERGVMGVLGLAALTLSLRGNALERLLLGAVGVGLAGMAATGTNPLATALKIRQNEEGDTLVSDAITIGQPPEQLYAIWRDLTNLPLLMRHLKAVELLDERRSRWTVPGPVGDVSWEAELTADEPGRRIAWRSLPGASIQNSGEVLFLPAPGDRGTEIRVNLAYHAPGGTTGAVIARLTGQEPSQQLRDDLLRFKREQELGFAPTTQGQSSGRAAQNGHYRQAQDHAPRTAGEAGRNA</sequence>
<comment type="caution">
    <text evidence="3">The sequence shown here is derived from an EMBL/GenBank/DDBJ whole genome shotgun (WGS) entry which is preliminary data.</text>
</comment>
<feature type="compositionally biased region" description="Polar residues" evidence="1">
    <location>
        <begin position="241"/>
        <end position="251"/>
    </location>
</feature>
<gene>
    <name evidence="3" type="ORF">FCS05_13595</name>
</gene>
<dbReference type="CDD" id="cd07817">
    <property type="entry name" value="SRPBCC_8"/>
    <property type="match status" value="1"/>
</dbReference>
<evidence type="ECO:0000259" key="2">
    <source>
        <dbReference type="Pfam" id="PF03364"/>
    </source>
</evidence>
<dbReference type="InterPro" id="IPR005031">
    <property type="entry name" value="COQ10_START"/>
</dbReference>
<dbReference type="Gene3D" id="3.30.530.20">
    <property type="match status" value="1"/>
</dbReference>
<dbReference type="InterPro" id="IPR023393">
    <property type="entry name" value="START-like_dom_sf"/>
</dbReference>
<dbReference type="SUPFAM" id="SSF55961">
    <property type="entry name" value="Bet v1-like"/>
    <property type="match status" value="1"/>
</dbReference>
<organism evidence="3 4">
    <name type="scientific">Deinococcus metallilatus</name>
    <dbReference type="NCBI Taxonomy" id="1211322"/>
    <lineage>
        <taxon>Bacteria</taxon>
        <taxon>Thermotogati</taxon>
        <taxon>Deinococcota</taxon>
        <taxon>Deinococci</taxon>
        <taxon>Deinococcales</taxon>
        <taxon>Deinococcaceae</taxon>
        <taxon>Deinococcus</taxon>
    </lineage>
</organism>